<accession>A3VK53</accession>
<evidence type="ECO:0000313" key="2">
    <source>
        <dbReference type="EMBL" id="EAQ11358.1"/>
    </source>
</evidence>
<gene>
    <name evidence="2" type="ORF">RB2654_23388</name>
</gene>
<proteinExistence type="predicted"/>
<dbReference type="InterPro" id="IPR050312">
    <property type="entry name" value="IolE/XylAMocC-like"/>
</dbReference>
<dbReference type="HOGENOM" id="CLU_035063_4_0_5"/>
<dbReference type="SUPFAM" id="SSF51658">
    <property type="entry name" value="Xylose isomerase-like"/>
    <property type="match status" value="1"/>
</dbReference>
<dbReference type="Gene3D" id="3.20.20.150">
    <property type="entry name" value="Divalent-metal-dependent TIM barrel enzymes"/>
    <property type="match status" value="1"/>
</dbReference>
<evidence type="ECO:0000313" key="3">
    <source>
        <dbReference type="Proteomes" id="UP000002931"/>
    </source>
</evidence>
<dbReference type="RefSeq" id="WP_008327570.1">
    <property type="nucleotide sequence ID" value="NZ_AAMT01000016.1"/>
</dbReference>
<dbReference type="InterPro" id="IPR036237">
    <property type="entry name" value="Xyl_isomerase-like_sf"/>
</dbReference>
<dbReference type="Pfam" id="PF01261">
    <property type="entry name" value="AP_endonuc_2"/>
    <property type="match status" value="1"/>
</dbReference>
<dbReference type="EMBL" id="AAMT01000016">
    <property type="protein sequence ID" value="EAQ11358.1"/>
    <property type="molecule type" value="Genomic_DNA"/>
</dbReference>
<dbReference type="OrthoDB" id="9072761at2"/>
<dbReference type="STRING" id="314271.RB2654_23388"/>
<comment type="caution">
    <text evidence="2">The sequence shown here is derived from an EMBL/GenBank/DDBJ whole genome shotgun (WGS) entry which is preliminary data.</text>
</comment>
<evidence type="ECO:0000259" key="1">
    <source>
        <dbReference type="Pfam" id="PF01261"/>
    </source>
</evidence>
<feature type="domain" description="Xylose isomerase-like TIM barrel" evidence="1">
    <location>
        <begin position="23"/>
        <end position="239"/>
    </location>
</feature>
<dbReference type="InterPro" id="IPR013022">
    <property type="entry name" value="Xyl_isomerase-like_TIM-brl"/>
</dbReference>
<dbReference type="PANTHER" id="PTHR12110:SF48">
    <property type="entry name" value="BLL3656 PROTEIN"/>
    <property type="match status" value="1"/>
</dbReference>
<sequence length="267" mass="27845">MHRLALHQLSLRDVAPVDLPGIARGAGVDTVSVFVTPPSPDLDIFPRVLAEDAAAFRAACDDHDVAVHNVEVFSLGPETVVDDFTAALDLGAGIGATRLTALVQDKDQGRAGDNLCALADAAGARGLHVSIEFMKFSECRSIGAGAELLSRLGHDNLSLLVDPLHLYRTGGSVADLRATDAALIGAAQICDGPMAAPESPFGEAVENRGIPGEGEFPLADFLRALPAGTPIDMEVPMKRFAKAGLSPAERSARLVKATRALLAEAKV</sequence>
<dbReference type="Proteomes" id="UP000002931">
    <property type="component" value="Unassembled WGS sequence"/>
</dbReference>
<dbReference type="AlphaFoldDB" id="A3VK53"/>
<name>A3VK53_9RHOB</name>
<keyword evidence="3" id="KW-1185">Reference proteome</keyword>
<dbReference type="PANTHER" id="PTHR12110">
    <property type="entry name" value="HYDROXYPYRUVATE ISOMERASE"/>
    <property type="match status" value="1"/>
</dbReference>
<reference evidence="2 3" key="1">
    <citation type="journal article" date="2010" name="J. Bacteriol.">
        <title>Genome sequences of Pelagibaca bermudensis HTCC2601T and Maritimibacter alkaliphilus HTCC2654T, the type strains of two marine Roseobacter genera.</title>
        <authorList>
            <person name="Thrash J.C."/>
            <person name="Cho J.C."/>
            <person name="Ferriera S."/>
            <person name="Johnson J."/>
            <person name="Vergin K.L."/>
            <person name="Giovannoni S.J."/>
        </authorList>
    </citation>
    <scope>NUCLEOTIDE SEQUENCE [LARGE SCALE GENOMIC DNA]</scope>
    <source>
        <strain evidence="2 3">HTCC2654</strain>
    </source>
</reference>
<protein>
    <recommendedName>
        <fullName evidence="1">Xylose isomerase-like TIM barrel domain-containing protein</fullName>
    </recommendedName>
</protein>
<organism evidence="2 3">
    <name type="scientific">Maritimibacter alkaliphilus HTCC2654</name>
    <dbReference type="NCBI Taxonomy" id="314271"/>
    <lineage>
        <taxon>Bacteria</taxon>
        <taxon>Pseudomonadati</taxon>
        <taxon>Pseudomonadota</taxon>
        <taxon>Alphaproteobacteria</taxon>
        <taxon>Rhodobacterales</taxon>
        <taxon>Roseobacteraceae</taxon>
        <taxon>Maritimibacter</taxon>
    </lineage>
</organism>